<name>A0A5P8WIC0_9NOSO</name>
<keyword evidence="2 5" id="KW-0812">Transmembrane</keyword>
<feature type="transmembrane region" description="Helical" evidence="5">
    <location>
        <begin position="130"/>
        <end position="155"/>
    </location>
</feature>
<dbReference type="PANTHER" id="PTHR43847">
    <property type="entry name" value="BLL3993 PROTEIN"/>
    <property type="match status" value="1"/>
</dbReference>
<comment type="subcellular location">
    <subcellularLocation>
        <location evidence="1">Membrane</location>
        <topology evidence="1">Multi-pass membrane protein</topology>
    </subcellularLocation>
</comment>
<dbReference type="AlphaFoldDB" id="A0A5P8WIC0"/>
<feature type="transmembrane region" description="Helical" evidence="5">
    <location>
        <begin position="43"/>
        <end position="61"/>
    </location>
</feature>
<dbReference type="Proteomes" id="UP000326678">
    <property type="component" value="Chromosome pGXM01"/>
</dbReference>
<protein>
    <submittedName>
        <fullName evidence="6">Integral membrane protein</fullName>
    </submittedName>
</protein>
<dbReference type="EMBL" id="CP045228">
    <property type="protein sequence ID" value="QFS52331.1"/>
    <property type="molecule type" value="Genomic_DNA"/>
</dbReference>
<feature type="transmembrane region" description="Helical" evidence="5">
    <location>
        <begin position="73"/>
        <end position="92"/>
    </location>
</feature>
<dbReference type="InterPro" id="IPR052527">
    <property type="entry name" value="Metal_cation-efflux_comp"/>
</dbReference>
<evidence type="ECO:0000256" key="3">
    <source>
        <dbReference type="ARBA" id="ARBA00022989"/>
    </source>
</evidence>
<dbReference type="PANTHER" id="PTHR43847:SF1">
    <property type="entry name" value="BLL3993 PROTEIN"/>
    <property type="match status" value="1"/>
</dbReference>
<sequence>MTSKAVLAYLLIVCYFVMERLLRLGDKALSLQAGEFDQGSSKVIWISGLLSIFLALFAPMLNAAQIGNWNSGYVGWVGLFLMLGGLVLRYWAAKILGKFYTRTLQTVEDQHIIEQAPYNVIRHPGYLGTFLMEIGAGLAISNWIILIVIAFIGMLSRVYRIQVEEEMLKTIFDGQYTVYSRKTWRLIPFIY</sequence>
<feature type="transmembrane region" description="Helical" evidence="5">
    <location>
        <begin position="6"/>
        <end position="22"/>
    </location>
</feature>
<proteinExistence type="predicted"/>
<dbReference type="Gene3D" id="1.20.120.1630">
    <property type="match status" value="1"/>
</dbReference>
<evidence type="ECO:0000313" key="7">
    <source>
        <dbReference type="Proteomes" id="UP000326678"/>
    </source>
</evidence>
<dbReference type="GO" id="GO:0004671">
    <property type="term" value="F:protein C-terminal S-isoprenylcysteine carboxyl O-methyltransferase activity"/>
    <property type="evidence" value="ECO:0007669"/>
    <property type="project" value="InterPro"/>
</dbReference>
<dbReference type="GO" id="GO:0016020">
    <property type="term" value="C:membrane"/>
    <property type="evidence" value="ECO:0007669"/>
    <property type="project" value="UniProtKB-SubCell"/>
</dbReference>
<accession>A0A5P8WIC0</accession>
<reference evidence="6 7" key="1">
    <citation type="submission" date="2019-10" db="EMBL/GenBank/DDBJ databases">
        <title>Genomic and transcriptomic insights into the perfect genentic adaptation of a filamentous nitrogen-fixing cyanobacterium to rice fields.</title>
        <authorList>
            <person name="Chen Z."/>
        </authorList>
    </citation>
    <scope>NUCLEOTIDE SEQUENCE [LARGE SCALE GENOMIC DNA]</scope>
    <source>
        <strain evidence="6">CCNUC1</strain>
    </source>
</reference>
<organism evidence="6 7">
    <name type="scientific">Nostoc sphaeroides CCNUC1</name>
    <dbReference type="NCBI Taxonomy" id="2653204"/>
    <lineage>
        <taxon>Bacteria</taxon>
        <taxon>Bacillati</taxon>
        <taxon>Cyanobacteriota</taxon>
        <taxon>Cyanophyceae</taxon>
        <taxon>Nostocales</taxon>
        <taxon>Nostocaceae</taxon>
        <taxon>Nostoc</taxon>
    </lineage>
</organism>
<evidence type="ECO:0000256" key="5">
    <source>
        <dbReference type="SAM" id="Phobius"/>
    </source>
</evidence>
<dbReference type="RefSeq" id="WP_152592586.1">
    <property type="nucleotide sequence ID" value="NZ_CP045228.1"/>
</dbReference>
<keyword evidence="3 5" id="KW-1133">Transmembrane helix</keyword>
<gene>
    <name evidence="6" type="ORF">GXM_09825</name>
</gene>
<dbReference type="Pfam" id="PF04140">
    <property type="entry name" value="ICMT"/>
    <property type="match status" value="1"/>
</dbReference>
<keyword evidence="7" id="KW-1185">Reference proteome</keyword>
<dbReference type="KEGG" id="nsh:GXM_09825"/>
<dbReference type="InterPro" id="IPR007269">
    <property type="entry name" value="ICMT_MeTrfase"/>
</dbReference>
<evidence type="ECO:0000256" key="2">
    <source>
        <dbReference type="ARBA" id="ARBA00022692"/>
    </source>
</evidence>
<evidence type="ECO:0000256" key="4">
    <source>
        <dbReference type="ARBA" id="ARBA00023136"/>
    </source>
</evidence>
<evidence type="ECO:0000256" key="1">
    <source>
        <dbReference type="ARBA" id="ARBA00004141"/>
    </source>
</evidence>
<keyword evidence="4 5" id="KW-0472">Membrane</keyword>
<evidence type="ECO:0000313" key="6">
    <source>
        <dbReference type="EMBL" id="QFS52331.1"/>
    </source>
</evidence>